<gene>
    <name evidence="12" type="ORF">H4Q32_010222</name>
</gene>
<evidence type="ECO:0000259" key="11">
    <source>
        <dbReference type="Pfam" id="PF05881"/>
    </source>
</evidence>
<keyword evidence="7" id="KW-0449">Lipoprotein</keyword>
<evidence type="ECO:0000256" key="5">
    <source>
        <dbReference type="ARBA" id="ARBA00022884"/>
    </source>
</evidence>
<keyword evidence="10" id="KW-1133">Transmembrane helix</keyword>
<dbReference type="PANTHER" id="PTHR10156">
    <property type="entry name" value="2',3'-CYCLIC-NUCLEOTIDE 3'-PHOSPHODIESTERASE"/>
    <property type="match status" value="1"/>
</dbReference>
<feature type="compositionally biased region" description="Basic and acidic residues" evidence="9">
    <location>
        <begin position="412"/>
        <end position="427"/>
    </location>
</feature>
<comment type="subcellular location">
    <subcellularLocation>
        <location evidence="1">Membrane</location>
        <topology evidence="1">Lipid-anchor</topology>
    </subcellularLocation>
</comment>
<feature type="compositionally biased region" description="Basic and acidic residues" evidence="9">
    <location>
        <begin position="154"/>
        <end position="176"/>
    </location>
</feature>
<dbReference type="Proteomes" id="UP000830375">
    <property type="component" value="Unassembled WGS sequence"/>
</dbReference>
<sequence length="545" mass="60122">MEAEQNQEVPEAVAETQEVVAQQEEKSEPKSEEVAPSEPADPPKAAPEPEKTPEAEHSARELPEKENATESEAPPAKPAEPEVAPQKSPEEPPAAESSEKSPEQEQQKKSEEPQVQVNSEPEKQEEEAVKEVEPKKEEEPAKEAESKPTAVNEAKPKESDKAEEKKTEGEEEKVQPEADGVQAEPPKEAETKPKEPELPLFFGWFLLPEEQERVKCATMDFLKTLDTLEAFKGHISEFTGEADKEVDLEQYFQNPVHLHCTTKFCNYGKAEGAKEYAELQVVKDSLTKSDELSVTALIVTPRVFGARVALTETQLKLWPEGEDKVGVTPALLPSVEALPVGSRAHVTLGCAAGVEAVQTGLDLLEILALQKEGKEGTQVEMELGTLTYLSEGRWFLALREPITADTTFSSFSDDKPTSEQGKKDGEKKKKVYHSVSAKRGGEEERGEEEKTFFLRAPALGWLRMMLCFCMCVGGLRVCFAALVCAQGWLGMIWQAVCDQTFQSGLLAPGFLLAGAFFPFAWQHKLRGLSICLKVMDHSAGKFTLR</sequence>
<feature type="compositionally biased region" description="Basic and acidic residues" evidence="9">
    <location>
        <begin position="97"/>
        <end position="112"/>
    </location>
</feature>
<feature type="region of interest" description="Disordered" evidence="9">
    <location>
        <begin position="1"/>
        <end position="195"/>
    </location>
</feature>
<dbReference type="SUPFAM" id="SSF55144">
    <property type="entry name" value="LigT-like"/>
    <property type="match status" value="1"/>
</dbReference>
<protein>
    <submittedName>
        <fullName evidence="12">2',3'-cyclic-nucleotide 3'-phosphodiesterase</fullName>
    </submittedName>
</protein>
<feature type="transmembrane region" description="Helical" evidence="10">
    <location>
        <begin position="501"/>
        <end position="521"/>
    </location>
</feature>
<evidence type="ECO:0000313" key="13">
    <source>
        <dbReference type="Proteomes" id="UP000830375"/>
    </source>
</evidence>
<organism evidence="12 13">
    <name type="scientific">Labeo rohita</name>
    <name type="common">Indian major carp</name>
    <name type="synonym">Cyprinus rohita</name>
    <dbReference type="NCBI Taxonomy" id="84645"/>
    <lineage>
        <taxon>Eukaryota</taxon>
        <taxon>Metazoa</taxon>
        <taxon>Chordata</taxon>
        <taxon>Craniata</taxon>
        <taxon>Vertebrata</taxon>
        <taxon>Euteleostomi</taxon>
        <taxon>Actinopterygii</taxon>
        <taxon>Neopterygii</taxon>
        <taxon>Teleostei</taxon>
        <taxon>Ostariophysi</taxon>
        <taxon>Cypriniformes</taxon>
        <taxon>Cyprinidae</taxon>
        <taxon>Labeoninae</taxon>
        <taxon>Labeonini</taxon>
        <taxon>Labeo</taxon>
    </lineage>
</organism>
<comment type="caution">
    <text evidence="12">The sequence shown here is derived from an EMBL/GenBank/DDBJ whole genome shotgun (WGS) entry which is preliminary data.</text>
</comment>
<keyword evidence="5" id="KW-0694">RNA-binding</keyword>
<keyword evidence="2" id="KW-0488">Methylation</keyword>
<evidence type="ECO:0000256" key="9">
    <source>
        <dbReference type="SAM" id="MobiDB-lite"/>
    </source>
</evidence>
<keyword evidence="8" id="KW-0636">Prenylation</keyword>
<feature type="region of interest" description="Disordered" evidence="9">
    <location>
        <begin position="409"/>
        <end position="443"/>
    </location>
</feature>
<feature type="compositionally biased region" description="Low complexity" evidence="9">
    <location>
        <begin position="7"/>
        <end position="22"/>
    </location>
</feature>
<feature type="compositionally biased region" description="Basic and acidic residues" evidence="9">
    <location>
        <begin position="23"/>
        <end position="33"/>
    </location>
</feature>
<evidence type="ECO:0000256" key="3">
    <source>
        <dbReference type="ARBA" id="ARBA00022553"/>
    </source>
</evidence>
<feature type="compositionally biased region" description="Basic and acidic residues" evidence="9">
    <location>
        <begin position="120"/>
        <end position="146"/>
    </location>
</feature>
<feature type="compositionally biased region" description="Basic and acidic residues" evidence="9">
    <location>
        <begin position="185"/>
        <end position="195"/>
    </location>
</feature>
<feature type="compositionally biased region" description="Basic and acidic residues" evidence="9">
    <location>
        <begin position="47"/>
        <end position="68"/>
    </location>
</feature>
<evidence type="ECO:0000256" key="6">
    <source>
        <dbReference type="ARBA" id="ARBA00023136"/>
    </source>
</evidence>
<keyword evidence="3" id="KW-0597">Phosphoprotein</keyword>
<dbReference type="EMBL" id="JACTAM010000003">
    <property type="protein sequence ID" value="KAI2666374.1"/>
    <property type="molecule type" value="Genomic_DNA"/>
</dbReference>
<dbReference type="InterPro" id="IPR047325">
    <property type="entry name" value="CNPase_cat"/>
</dbReference>
<name>A0ABQ8MU42_LABRO</name>
<accession>A0ABQ8MU42</accession>
<evidence type="ECO:0000313" key="12">
    <source>
        <dbReference type="EMBL" id="KAI2666374.1"/>
    </source>
</evidence>
<feature type="transmembrane region" description="Helical" evidence="10">
    <location>
        <begin position="465"/>
        <end position="489"/>
    </location>
</feature>
<dbReference type="Gene3D" id="3.90.1740.10">
    <property type="entry name" value="2',3'-cyclic nucleotide 3'-phosphodiesterase superfamily"/>
    <property type="match status" value="1"/>
</dbReference>
<evidence type="ECO:0000256" key="8">
    <source>
        <dbReference type="ARBA" id="ARBA00023289"/>
    </source>
</evidence>
<keyword evidence="6 10" id="KW-0472">Membrane</keyword>
<keyword evidence="4" id="KW-0378">Hydrolase</keyword>
<dbReference type="PANTHER" id="PTHR10156:SF0">
    <property type="entry name" value="2',3'-CYCLIC-NUCLEOTIDE 3'-PHOSPHODIESTERASE"/>
    <property type="match status" value="1"/>
</dbReference>
<keyword evidence="10" id="KW-0812">Transmembrane</keyword>
<evidence type="ECO:0000256" key="1">
    <source>
        <dbReference type="ARBA" id="ARBA00004635"/>
    </source>
</evidence>
<dbReference type="InterPro" id="IPR008431">
    <property type="entry name" value="CNPase"/>
</dbReference>
<evidence type="ECO:0000256" key="10">
    <source>
        <dbReference type="SAM" id="Phobius"/>
    </source>
</evidence>
<evidence type="ECO:0000256" key="2">
    <source>
        <dbReference type="ARBA" id="ARBA00022481"/>
    </source>
</evidence>
<evidence type="ECO:0000256" key="7">
    <source>
        <dbReference type="ARBA" id="ARBA00023288"/>
    </source>
</evidence>
<evidence type="ECO:0000256" key="4">
    <source>
        <dbReference type="ARBA" id="ARBA00022801"/>
    </source>
</evidence>
<feature type="domain" description="Cyclic nucleotide phosphodiesterase catalytic" evidence="11">
    <location>
        <begin position="198"/>
        <end position="429"/>
    </location>
</feature>
<dbReference type="Pfam" id="PF05881">
    <property type="entry name" value="CNPase"/>
    <property type="match status" value="1"/>
</dbReference>
<proteinExistence type="predicted"/>
<reference evidence="12 13" key="1">
    <citation type="submission" date="2022-01" db="EMBL/GenBank/DDBJ databases">
        <title>A high-quality chromosome-level genome assembly of rohu carp, Labeo rohita.</title>
        <authorList>
            <person name="Arick M.A. II"/>
            <person name="Hsu C.-Y."/>
            <person name="Magbanua Z."/>
            <person name="Pechanova O."/>
            <person name="Grover C."/>
            <person name="Miller E."/>
            <person name="Thrash A."/>
            <person name="Ezzel L."/>
            <person name="Alam S."/>
            <person name="Benzie J."/>
            <person name="Hamilton M."/>
            <person name="Karsi A."/>
            <person name="Lawrence M.L."/>
            <person name="Peterson D.G."/>
        </authorList>
    </citation>
    <scope>NUCLEOTIDE SEQUENCE [LARGE SCALE GENOMIC DNA]</scope>
    <source>
        <strain evidence="13">BAU-BD-2019</strain>
        <tissue evidence="12">Blood</tissue>
    </source>
</reference>
<dbReference type="InterPro" id="IPR009097">
    <property type="entry name" value="Cyclic_Pdiesterase"/>
</dbReference>
<keyword evidence="13" id="KW-1185">Reference proteome</keyword>